<keyword evidence="1" id="KW-1133">Transmembrane helix</keyword>
<feature type="transmembrane region" description="Helical" evidence="1">
    <location>
        <begin position="35"/>
        <end position="59"/>
    </location>
</feature>
<protein>
    <submittedName>
        <fullName evidence="2">Uncharacterized protein</fullName>
    </submittedName>
</protein>
<gene>
    <name evidence="2" type="ORF">E6K77_02110</name>
</gene>
<name>A0A538TQ92_UNCEI</name>
<proteinExistence type="predicted"/>
<dbReference type="Proteomes" id="UP000317366">
    <property type="component" value="Unassembled WGS sequence"/>
</dbReference>
<feature type="transmembrane region" description="Helical" evidence="1">
    <location>
        <begin position="71"/>
        <end position="90"/>
    </location>
</feature>
<organism evidence="2 3">
    <name type="scientific">Eiseniibacteriota bacterium</name>
    <dbReference type="NCBI Taxonomy" id="2212470"/>
    <lineage>
        <taxon>Bacteria</taxon>
        <taxon>Candidatus Eiseniibacteriota</taxon>
    </lineage>
</organism>
<dbReference type="AlphaFoldDB" id="A0A538TQ92"/>
<evidence type="ECO:0000313" key="2">
    <source>
        <dbReference type="EMBL" id="TMQ65768.1"/>
    </source>
</evidence>
<evidence type="ECO:0000256" key="1">
    <source>
        <dbReference type="SAM" id="Phobius"/>
    </source>
</evidence>
<sequence length="121" mass="13140">MVAARRMGGREDHMVEHGTTVRGPTPTRSNSTSTWVRLVLLLAFWAVGVIAGLKAASAAYLTYATNDYRPILIRGVWACAVAFSAFHFAALSAKGWAGRLPGFVGALLVLYVLSQILHRLR</sequence>
<dbReference type="EMBL" id="VBOX01000015">
    <property type="protein sequence ID" value="TMQ65768.1"/>
    <property type="molecule type" value="Genomic_DNA"/>
</dbReference>
<comment type="caution">
    <text evidence="2">The sequence shown here is derived from an EMBL/GenBank/DDBJ whole genome shotgun (WGS) entry which is preliminary data.</text>
</comment>
<accession>A0A538TQ92</accession>
<keyword evidence="1" id="KW-0472">Membrane</keyword>
<reference evidence="2 3" key="1">
    <citation type="journal article" date="2019" name="Nat. Microbiol.">
        <title>Mediterranean grassland soil C-N compound turnover is dependent on rainfall and depth, and is mediated by genomically divergent microorganisms.</title>
        <authorList>
            <person name="Diamond S."/>
            <person name="Andeer P.F."/>
            <person name="Li Z."/>
            <person name="Crits-Christoph A."/>
            <person name="Burstein D."/>
            <person name="Anantharaman K."/>
            <person name="Lane K.R."/>
            <person name="Thomas B.C."/>
            <person name="Pan C."/>
            <person name="Northen T.R."/>
            <person name="Banfield J.F."/>
        </authorList>
    </citation>
    <scope>NUCLEOTIDE SEQUENCE [LARGE SCALE GENOMIC DNA]</scope>
    <source>
        <strain evidence="2">WS_7</strain>
    </source>
</reference>
<evidence type="ECO:0000313" key="3">
    <source>
        <dbReference type="Proteomes" id="UP000317366"/>
    </source>
</evidence>
<feature type="transmembrane region" description="Helical" evidence="1">
    <location>
        <begin position="96"/>
        <end position="113"/>
    </location>
</feature>
<keyword evidence="1" id="KW-0812">Transmembrane</keyword>